<dbReference type="Proteomes" id="UP001500620">
    <property type="component" value="Unassembled WGS sequence"/>
</dbReference>
<keyword evidence="13" id="KW-1185">Reference proteome</keyword>
<dbReference type="Pfam" id="PF07730">
    <property type="entry name" value="HisKA_3"/>
    <property type="match status" value="1"/>
</dbReference>
<dbReference type="PANTHER" id="PTHR24421:SF10">
    <property type="entry name" value="NITRATE_NITRITE SENSOR PROTEIN NARQ"/>
    <property type="match status" value="1"/>
</dbReference>
<dbReference type="InterPro" id="IPR036890">
    <property type="entry name" value="HATPase_C_sf"/>
</dbReference>
<keyword evidence="9" id="KW-1133">Transmembrane helix</keyword>
<protein>
    <recommendedName>
        <fullName evidence="2">histidine kinase</fullName>
        <ecNumber evidence="2">2.7.13.3</ecNumber>
    </recommendedName>
</protein>
<dbReference type="SUPFAM" id="SSF55874">
    <property type="entry name" value="ATPase domain of HSP90 chaperone/DNA topoisomerase II/histidine kinase"/>
    <property type="match status" value="1"/>
</dbReference>
<comment type="caution">
    <text evidence="12">The sequence shown here is derived from an EMBL/GenBank/DDBJ whole genome shotgun (WGS) entry which is preliminary data.</text>
</comment>
<comment type="catalytic activity">
    <reaction evidence="1">
        <text>ATP + protein L-histidine = ADP + protein N-phospho-L-histidine.</text>
        <dbReference type="EC" id="2.7.13.3"/>
    </reaction>
</comment>
<keyword evidence="9" id="KW-0472">Membrane</keyword>
<evidence type="ECO:0000256" key="4">
    <source>
        <dbReference type="ARBA" id="ARBA00022679"/>
    </source>
</evidence>
<dbReference type="PANTHER" id="PTHR24421">
    <property type="entry name" value="NITRATE/NITRITE SENSOR PROTEIN NARX-RELATED"/>
    <property type="match status" value="1"/>
</dbReference>
<accession>A0ABP8DK51</accession>
<proteinExistence type="predicted"/>
<keyword evidence="7" id="KW-0067">ATP-binding</keyword>
<evidence type="ECO:0000256" key="3">
    <source>
        <dbReference type="ARBA" id="ARBA00022553"/>
    </source>
</evidence>
<dbReference type="Gene3D" id="1.20.5.1930">
    <property type="match status" value="1"/>
</dbReference>
<dbReference type="RefSeq" id="WP_345134728.1">
    <property type="nucleotide sequence ID" value="NZ_BAABAT010000028.1"/>
</dbReference>
<evidence type="ECO:0000313" key="12">
    <source>
        <dbReference type="EMBL" id="GAA4257752.1"/>
    </source>
</evidence>
<gene>
    <name evidence="12" type="ORF">GCM10022255_075800</name>
</gene>
<keyword evidence="4" id="KW-0808">Transferase</keyword>
<feature type="transmembrane region" description="Helical" evidence="9">
    <location>
        <begin position="62"/>
        <end position="81"/>
    </location>
</feature>
<evidence type="ECO:0000256" key="5">
    <source>
        <dbReference type="ARBA" id="ARBA00022741"/>
    </source>
</evidence>
<dbReference type="SMART" id="SM00387">
    <property type="entry name" value="HATPase_c"/>
    <property type="match status" value="1"/>
</dbReference>
<dbReference type="Gene3D" id="3.30.565.10">
    <property type="entry name" value="Histidine kinase-like ATPase, C-terminal domain"/>
    <property type="match status" value="1"/>
</dbReference>
<dbReference type="EC" id="2.7.13.3" evidence="2"/>
<keyword evidence="9" id="KW-0812">Transmembrane</keyword>
<dbReference type="EMBL" id="BAABAT010000028">
    <property type="protein sequence ID" value="GAA4257752.1"/>
    <property type="molecule type" value="Genomic_DNA"/>
</dbReference>
<evidence type="ECO:0000256" key="10">
    <source>
        <dbReference type="SAM" id="SignalP"/>
    </source>
</evidence>
<dbReference type="Pfam" id="PF02518">
    <property type="entry name" value="HATPase_c"/>
    <property type="match status" value="1"/>
</dbReference>
<evidence type="ECO:0000256" key="7">
    <source>
        <dbReference type="ARBA" id="ARBA00022840"/>
    </source>
</evidence>
<dbReference type="InterPro" id="IPR011712">
    <property type="entry name" value="Sig_transdc_His_kin_sub3_dim/P"/>
</dbReference>
<feature type="chain" id="PRO_5047481471" description="histidine kinase" evidence="10">
    <location>
        <begin position="24"/>
        <end position="325"/>
    </location>
</feature>
<sequence length="325" mass="33955">MSRAQRTIVLAAALCVAATAAWAATGGGEFWPRWVYFAVAVIAAAALLLARARRAPRDRRALAITGSFCVWLATVDLTVWVLTGGGYFWPAWTMLGLSALFGAAVWIDRRERHLADRVAALLRSRRGAVDRQAAELKRVERDLHDGAQARLVSLSLTLGMAGGLLRHDADAAAKLVEEARTTAVAALSDLRAVMHSIHPAVLADRGLGAAVRALALDLAVPVTVEGDPPAGLEPAVETAAYFAVAECLGNVVKHTAATHATVTFEPAPHALRIAVEDDGPGGAAFGGGTGLRGIADRLDAVDGTLRIASPRGGPTRITVTVPLQA</sequence>
<feature type="transmembrane region" description="Helical" evidence="9">
    <location>
        <begin position="33"/>
        <end position="50"/>
    </location>
</feature>
<dbReference type="InterPro" id="IPR003594">
    <property type="entry name" value="HATPase_dom"/>
</dbReference>
<keyword evidence="3" id="KW-0597">Phosphoprotein</keyword>
<evidence type="ECO:0000256" key="6">
    <source>
        <dbReference type="ARBA" id="ARBA00022777"/>
    </source>
</evidence>
<dbReference type="CDD" id="cd16917">
    <property type="entry name" value="HATPase_UhpB-NarQ-NarX-like"/>
    <property type="match status" value="1"/>
</dbReference>
<dbReference type="InterPro" id="IPR050482">
    <property type="entry name" value="Sensor_HK_TwoCompSys"/>
</dbReference>
<feature type="domain" description="Histidine kinase/HSP90-like ATPase" evidence="11">
    <location>
        <begin position="235"/>
        <end position="325"/>
    </location>
</feature>
<feature type="signal peptide" evidence="10">
    <location>
        <begin position="1"/>
        <end position="23"/>
    </location>
</feature>
<evidence type="ECO:0000256" key="9">
    <source>
        <dbReference type="SAM" id="Phobius"/>
    </source>
</evidence>
<organism evidence="12 13">
    <name type="scientific">Dactylosporangium darangshiense</name>
    <dbReference type="NCBI Taxonomy" id="579108"/>
    <lineage>
        <taxon>Bacteria</taxon>
        <taxon>Bacillati</taxon>
        <taxon>Actinomycetota</taxon>
        <taxon>Actinomycetes</taxon>
        <taxon>Micromonosporales</taxon>
        <taxon>Micromonosporaceae</taxon>
        <taxon>Dactylosporangium</taxon>
    </lineage>
</organism>
<evidence type="ECO:0000256" key="2">
    <source>
        <dbReference type="ARBA" id="ARBA00012438"/>
    </source>
</evidence>
<keyword evidence="10" id="KW-0732">Signal</keyword>
<feature type="transmembrane region" description="Helical" evidence="9">
    <location>
        <begin position="87"/>
        <end position="107"/>
    </location>
</feature>
<keyword evidence="8" id="KW-0902">Two-component regulatory system</keyword>
<keyword evidence="5" id="KW-0547">Nucleotide-binding</keyword>
<reference evidence="13" key="1">
    <citation type="journal article" date="2019" name="Int. J. Syst. Evol. Microbiol.">
        <title>The Global Catalogue of Microorganisms (GCM) 10K type strain sequencing project: providing services to taxonomists for standard genome sequencing and annotation.</title>
        <authorList>
            <consortium name="The Broad Institute Genomics Platform"/>
            <consortium name="The Broad Institute Genome Sequencing Center for Infectious Disease"/>
            <person name="Wu L."/>
            <person name="Ma J."/>
        </authorList>
    </citation>
    <scope>NUCLEOTIDE SEQUENCE [LARGE SCALE GENOMIC DNA]</scope>
    <source>
        <strain evidence="13">JCM 17441</strain>
    </source>
</reference>
<name>A0ABP8DK51_9ACTN</name>
<evidence type="ECO:0000256" key="8">
    <source>
        <dbReference type="ARBA" id="ARBA00023012"/>
    </source>
</evidence>
<evidence type="ECO:0000256" key="1">
    <source>
        <dbReference type="ARBA" id="ARBA00000085"/>
    </source>
</evidence>
<evidence type="ECO:0000313" key="13">
    <source>
        <dbReference type="Proteomes" id="UP001500620"/>
    </source>
</evidence>
<keyword evidence="6" id="KW-0418">Kinase</keyword>
<evidence type="ECO:0000259" key="11">
    <source>
        <dbReference type="SMART" id="SM00387"/>
    </source>
</evidence>